<evidence type="ECO:0000313" key="2">
    <source>
        <dbReference type="EMBL" id="CAA9447216.1"/>
    </source>
</evidence>
<gene>
    <name evidence="2" type="ORF">AVDCRST_MAG80-1893</name>
</gene>
<proteinExistence type="predicted"/>
<name>A0A6J4QLM4_9ACTN</name>
<protein>
    <submittedName>
        <fullName evidence="2">Uncharacterized protein</fullName>
    </submittedName>
</protein>
<dbReference type="AlphaFoldDB" id="A0A6J4QLM4"/>
<reference evidence="2" key="1">
    <citation type="submission" date="2020-02" db="EMBL/GenBank/DDBJ databases">
        <authorList>
            <person name="Meier V. D."/>
        </authorList>
    </citation>
    <scope>NUCLEOTIDE SEQUENCE</scope>
    <source>
        <strain evidence="2">AVDCRST_MAG80</strain>
    </source>
</reference>
<dbReference type="PROSITE" id="PS51257">
    <property type="entry name" value="PROKAR_LIPOPROTEIN"/>
    <property type="match status" value="1"/>
</dbReference>
<evidence type="ECO:0000256" key="1">
    <source>
        <dbReference type="SAM" id="MobiDB-lite"/>
    </source>
</evidence>
<feature type="region of interest" description="Disordered" evidence="1">
    <location>
        <begin position="28"/>
        <end position="54"/>
    </location>
</feature>
<sequence>MPVGRKELVGLGVLCVFALVLGTLAGCGGSDNEGEQGANEPTREPVEETTVETTPEDGVVVRVSGTPGTIYSGTYGTATGVQAVDDATVETGPTDYEVGAVGSEDDRLNVSFSKTQPGGESLAVEILVGGEAVARGETSAELGVATASWRAPEGALQEQTLPKEREK</sequence>
<accession>A0A6J4QLM4</accession>
<organism evidence="2">
    <name type="scientific">uncultured Rubrobacteraceae bacterium</name>
    <dbReference type="NCBI Taxonomy" id="349277"/>
    <lineage>
        <taxon>Bacteria</taxon>
        <taxon>Bacillati</taxon>
        <taxon>Actinomycetota</taxon>
        <taxon>Rubrobacteria</taxon>
        <taxon>Rubrobacterales</taxon>
        <taxon>Rubrobacteraceae</taxon>
        <taxon>environmental samples</taxon>
    </lineage>
</organism>
<dbReference type="EMBL" id="CADCVC010000161">
    <property type="protein sequence ID" value="CAA9447216.1"/>
    <property type="molecule type" value="Genomic_DNA"/>
</dbReference>